<gene>
    <name evidence="2" type="ORF">FFL34_05405</name>
    <name evidence="3" type="ORF">FH966_01535</name>
</gene>
<dbReference type="EMBL" id="VCIA01000001">
    <property type="protein sequence ID" value="TMN21606.1"/>
    <property type="molecule type" value="Genomic_DNA"/>
</dbReference>
<sequence>MQILLLGVNGMKNRAITITLVAIVLMFFVGYFGIKEMALKDMNLNEKIDRVENYAKKGEWEQAHLVAKEVQKDWKKYDLLININYAESEHSLFDESVESLVAGSEAKDLPTILTNAKTAKGFWKNLNKIVPGP</sequence>
<reference evidence="2 4" key="1">
    <citation type="submission" date="2019-05" db="EMBL/GenBank/DDBJ databases">
        <title>Genomic analysis of Lentibacillus sp. NKC220-2.</title>
        <authorList>
            <person name="Oh Y.J."/>
        </authorList>
    </citation>
    <scope>NUCLEOTIDE SEQUENCE [LARGE SCALE GENOMIC DNA]</scope>
    <source>
        <strain evidence="2 4">NKC220-2</strain>
    </source>
</reference>
<keyword evidence="1" id="KW-1133">Transmembrane helix</keyword>
<dbReference type="AlphaFoldDB" id="A0A549YF47"/>
<dbReference type="Proteomes" id="UP000319280">
    <property type="component" value="Unassembled WGS sequence"/>
</dbReference>
<accession>A0A5S3QMA1</accession>
<keyword evidence="1" id="KW-0812">Transmembrane</keyword>
<name>A0A549YF47_9BACI</name>
<evidence type="ECO:0000313" key="3">
    <source>
        <dbReference type="EMBL" id="TRM10506.1"/>
    </source>
</evidence>
<dbReference type="EMBL" id="VJMZ01000001">
    <property type="protein sequence ID" value="TRM10506.1"/>
    <property type="molecule type" value="Genomic_DNA"/>
</dbReference>
<evidence type="ECO:0000313" key="5">
    <source>
        <dbReference type="Proteomes" id="UP000319280"/>
    </source>
</evidence>
<feature type="transmembrane region" description="Helical" evidence="1">
    <location>
        <begin position="15"/>
        <end position="34"/>
    </location>
</feature>
<evidence type="ECO:0000256" key="1">
    <source>
        <dbReference type="SAM" id="Phobius"/>
    </source>
</evidence>
<keyword evidence="5" id="KW-1185">Reference proteome</keyword>
<evidence type="ECO:0000313" key="2">
    <source>
        <dbReference type="EMBL" id="TMN21606.1"/>
    </source>
</evidence>
<proteinExistence type="predicted"/>
<comment type="caution">
    <text evidence="3">The sequence shown here is derived from an EMBL/GenBank/DDBJ whole genome shotgun (WGS) entry which is preliminary data.</text>
</comment>
<evidence type="ECO:0000313" key="4">
    <source>
        <dbReference type="Proteomes" id="UP000306980"/>
    </source>
</evidence>
<dbReference type="Proteomes" id="UP000306980">
    <property type="component" value="Unassembled WGS sequence"/>
</dbReference>
<accession>A0A549YF47</accession>
<reference evidence="3 5" key="2">
    <citation type="submission" date="2019-07" db="EMBL/GenBank/DDBJ databases">
        <title>Genomic analysis of Lentibacillus sp. NKC851-2.</title>
        <authorList>
            <person name="Oh Y.J."/>
        </authorList>
    </citation>
    <scope>NUCLEOTIDE SEQUENCE [LARGE SCALE GENOMIC DNA]</scope>
    <source>
        <strain evidence="3 5">NKC851-2</strain>
    </source>
</reference>
<protein>
    <submittedName>
        <fullName evidence="3">DUF4363 family protein</fullName>
    </submittedName>
</protein>
<keyword evidence="1" id="KW-0472">Membrane</keyword>
<organism evidence="3 5">
    <name type="scientific">Lentibacillus cibarius</name>
    <dbReference type="NCBI Taxonomy" id="2583219"/>
    <lineage>
        <taxon>Bacteria</taxon>
        <taxon>Bacillati</taxon>
        <taxon>Bacillota</taxon>
        <taxon>Bacilli</taxon>
        <taxon>Bacillales</taxon>
        <taxon>Bacillaceae</taxon>
        <taxon>Lentibacillus</taxon>
    </lineage>
</organism>